<evidence type="ECO:0008006" key="3">
    <source>
        <dbReference type="Google" id="ProtNLM"/>
    </source>
</evidence>
<dbReference type="EMBL" id="CVLB01000001">
    <property type="protein sequence ID" value="CRF32576.1"/>
    <property type="molecule type" value="Genomic_DNA"/>
</dbReference>
<name>A0A0G4K5H6_9SPIR</name>
<dbReference type="Proteomes" id="UP000043763">
    <property type="component" value="Unassembled WGS sequence"/>
</dbReference>
<evidence type="ECO:0000313" key="2">
    <source>
        <dbReference type="Proteomes" id="UP000043763"/>
    </source>
</evidence>
<sequence length="235" mass="26626">MKKSIIIITIFLMTSALAYSHNFVMSLYVPLAGSRPSFYENGILSEYLTDQAESAFEVAVIFQPSIYFKIDKFHYIVLGVDFGWYRDTFKFHDNSQDFTHEFDSIITGLSLEWKPSIFQIGIGGGVKVPLSGKYWTGKNYTALGYKDLSSRFNNLIIPYIKLYTGINFALVSLTFYANFDLPTSQIKDNLASLGGGYRYPIQLTSVDLGVQIGLHLPIIEFGKNNDHDFRNSINK</sequence>
<proteinExistence type="predicted"/>
<gene>
    <name evidence="1" type="ORF">BRSU_0882</name>
</gene>
<organism evidence="1 2">
    <name type="scientific">Brachyspira suanatina</name>
    <dbReference type="NCBI Taxonomy" id="381802"/>
    <lineage>
        <taxon>Bacteria</taxon>
        <taxon>Pseudomonadati</taxon>
        <taxon>Spirochaetota</taxon>
        <taxon>Spirochaetia</taxon>
        <taxon>Brachyspirales</taxon>
        <taxon>Brachyspiraceae</taxon>
        <taxon>Brachyspira</taxon>
    </lineage>
</organism>
<keyword evidence="2" id="KW-1185">Reference proteome</keyword>
<dbReference type="AlphaFoldDB" id="A0A0G4K5H6"/>
<dbReference type="OrthoDB" id="306908at2"/>
<protein>
    <recommendedName>
        <fullName evidence="3">Outer membrane protein beta-barrel domain-containing protein</fullName>
    </recommendedName>
</protein>
<accession>A0A0G4K5H6</accession>
<reference evidence="2" key="1">
    <citation type="submission" date="2015-04" db="EMBL/GenBank/DDBJ databases">
        <authorList>
            <person name="Mushtaq Mamoona"/>
        </authorList>
    </citation>
    <scope>NUCLEOTIDE SEQUENCE [LARGE SCALE GENOMIC DNA]</scope>
    <source>
        <strain evidence="2">AN4859/03</strain>
    </source>
</reference>
<evidence type="ECO:0000313" key="1">
    <source>
        <dbReference type="EMBL" id="CRF32576.1"/>
    </source>
</evidence>
<dbReference type="RefSeq" id="WP_048594030.1">
    <property type="nucleotide sequence ID" value="NZ_CVLB01000001.1"/>
</dbReference>